<proteinExistence type="predicted"/>
<accession>A0A2T4JL41</accession>
<dbReference type="Proteomes" id="UP000241899">
    <property type="component" value="Unassembled WGS sequence"/>
</dbReference>
<keyword evidence="2" id="KW-1185">Reference proteome</keyword>
<reference evidence="1 2" key="1">
    <citation type="submission" date="2018-03" db="EMBL/GenBank/DDBJ databases">
        <title>Rhodobacter veldkampii.</title>
        <authorList>
            <person name="Meyer T.E."/>
            <person name="Miller S."/>
            <person name="Lodha T."/>
            <person name="Gandham S."/>
            <person name="Chintalapati S."/>
            <person name="Chintalapati V.R."/>
        </authorList>
    </citation>
    <scope>NUCLEOTIDE SEQUENCE [LARGE SCALE GENOMIC DNA]</scope>
    <source>
        <strain evidence="1 2">DSM 11550</strain>
    </source>
</reference>
<organism evidence="1 2">
    <name type="scientific">Phaeovulum veldkampii DSM 11550</name>
    <dbReference type="NCBI Taxonomy" id="1185920"/>
    <lineage>
        <taxon>Bacteria</taxon>
        <taxon>Pseudomonadati</taxon>
        <taxon>Pseudomonadota</taxon>
        <taxon>Alphaproteobacteria</taxon>
        <taxon>Rhodobacterales</taxon>
        <taxon>Paracoccaceae</taxon>
        <taxon>Phaeovulum</taxon>
    </lineage>
</organism>
<dbReference type="OrthoDB" id="7658488at2"/>
<dbReference type="AlphaFoldDB" id="A0A2T4JL41"/>
<name>A0A2T4JL41_9RHOB</name>
<comment type="caution">
    <text evidence="1">The sequence shown here is derived from an EMBL/GenBank/DDBJ whole genome shotgun (WGS) entry which is preliminary data.</text>
</comment>
<sequence length="114" mass="12805">MEFLASGPIDELETIRRKEQARKSRLSVVAGKATYKVLRRWRGGFALDASEVTRLRGIVDLYEGKRHVAHCLIVATEIEGGELLCTLKRENLVSDRAAVDFDRDAGATDFLRQT</sequence>
<gene>
    <name evidence="1" type="ORF">C5F46_03135</name>
</gene>
<evidence type="ECO:0000313" key="1">
    <source>
        <dbReference type="EMBL" id="PTE18614.1"/>
    </source>
</evidence>
<dbReference type="RefSeq" id="WP_107323910.1">
    <property type="nucleotide sequence ID" value="NZ_NHSP01000075.1"/>
</dbReference>
<protein>
    <submittedName>
        <fullName evidence="1">Uncharacterized protein</fullName>
    </submittedName>
</protein>
<dbReference type="EMBL" id="PZKF01000005">
    <property type="protein sequence ID" value="PTE18614.1"/>
    <property type="molecule type" value="Genomic_DNA"/>
</dbReference>
<evidence type="ECO:0000313" key="2">
    <source>
        <dbReference type="Proteomes" id="UP000241899"/>
    </source>
</evidence>